<protein>
    <submittedName>
        <fullName evidence="1">Uncharacterized protein</fullName>
    </submittedName>
</protein>
<gene>
    <name evidence="1" type="ORF">E6A55_29810</name>
</gene>
<proteinExistence type="predicted"/>
<reference evidence="1 2" key="1">
    <citation type="submission" date="2019-04" db="EMBL/GenBank/DDBJ databases">
        <title>Long-read de novo sequencing of Cupriavidus necator H16.</title>
        <authorList>
            <person name="Little G.T."/>
            <person name="Ehsaan M."/>
            <person name="Arenas-Lopez C."/>
            <person name="Jawed K."/>
            <person name="Winzer K."/>
            <person name="Kovacs K."/>
            <person name="Malys N."/>
            <person name="Minton N.P."/>
        </authorList>
    </citation>
    <scope>NUCLEOTIDE SEQUENCE [LARGE SCALE GENOMIC DNA]</scope>
    <source>
        <strain evidence="1 2">H16</strain>
    </source>
</reference>
<name>A0AAE5ZMP3_CUPNH</name>
<sequence>MKTTARLMNPKAMISIYGEFPSLSGSELSDVHVKRDEPRLSVKLITEEKPKSCPDRWPKNYDVVHIKLSFVGLSCLSFSHWGHENIIDKFEWEDMEESVSVRFVCKNQTTLAFSCDWIRIESITYGHVGSP</sequence>
<dbReference type="AlphaFoldDB" id="A0AAE5ZMP3"/>
<dbReference type="Pfam" id="PF15594">
    <property type="entry name" value="Imm50"/>
    <property type="match status" value="1"/>
</dbReference>
<dbReference type="Proteomes" id="UP000296079">
    <property type="component" value="Chromosome 2"/>
</dbReference>
<evidence type="ECO:0000313" key="1">
    <source>
        <dbReference type="EMBL" id="QCC04683.1"/>
    </source>
</evidence>
<dbReference type="EMBL" id="CP039288">
    <property type="protein sequence ID" value="QCC04683.1"/>
    <property type="molecule type" value="Genomic_DNA"/>
</dbReference>
<organism evidence="1 2">
    <name type="scientific">Cupriavidus necator (strain ATCC 17699 / DSM 428 / KCTC 22496 / NCIMB 10442 / H16 / Stanier 337)</name>
    <name type="common">Ralstonia eutropha</name>
    <dbReference type="NCBI Taxonomy" id="381666"/>
    <lineage>
        <taxon>Bacteria</taxon>
        <taxon>Pseudomonadati</taxon>
        <taxon>Pseudomonadota</taxon>
        <taxon>Betaproteobacteria</taxon>
        <taxon>Burkholderiales</taxon>
        <taxon>Burkholderiaceae</taxon>
        <taxon>Cupriavidus</taxon>
    </lineage>
</organism>
<dbReference type="RefSeq" id="WP_136227881.1">
    <property type="nucleotide sequence ID" value="NC_008314.1"/>
</dbReference>
<dbReference type="InterPro" id="IPR028957">
    <property type="entry name" value="Imm50"/>
</dbReference>
<accession>A0AAE5ZMP3</accession>
<evidence type="ECO:0000313" key="2">
    <source>
        <dbReference type="Proteomes" id="UP000296079"/>
    </source>
</evidence>